<proteinExistence type="predicted"/>
<evidence type="ECO:0000313" key="1">
    <source>
        <dbReference type="EMBL" id="MBB6173860.1"/>
    </source>
</evidence>
<dbReference type="Proteomes" id="UP000546642">
    <property type="component" value="Unassembled WGS sequence"/>
</dbReference>
<protein>
    <submittedName>
        <fullName evidence="1">Uncharacterized protein</fullName>
    </submittedName>
</protein>
<accession>A0A7W9YKI4</accession>
<comment type="caution">
    <text evidence="1">The sequence shown here is derived from an EMBL/GenBank/DDBJ whole genome shotgun (WGS) entry which is preliminary data.</text>
</comment>
<organism evidence="1 2">
    <name type="scientific">Nocardiopsis mwathae</name>
    <dbReference type="NCBI Taxonomy" id="1472723"/>
    <lineage>
        <taxon>Bacteria</taxon>
        <taxon>Bacillati</taxon>
        <taxon>Actinomycetota</taxon>
        <taxon>Actinomycetes</taxon>
        <taxon>Streptosporangiales</taxon>
        <taxon>Nocardiopsidaceae</taxon>
        <taxon>Nocardiopsis</taxon>
    </lineage>
</organism>
<name>A0A7W9YKI4_9ACTN</name>
<evidence type="ECO:0000313" key="2">
    <source>
        <dbReference type="Proteomes" id="UP000546642"/>
    </source>
</evidence>
<gene>
    <name evidence="1" type="ORF">HNR23_003920</name>
</gene>
<reference evidence="1 2" key="1">
    <citation type="submission" date="2020-08" db="EMBL/GenBank/DDBJ databases">
        <title>Sequencing the genomes of 1000 actinobacteria strains.</title>
        <authorList>
            <person name="Klenk H.-P."/>
        </authorList>
    </citation>
    <scope>NUCLEOTIDE SEQUENCE [LARGE SCALE GENOMIC DNA]</scope>
    <source>
        <strain evidence="1 2">DSM 46659</strain>
    </source>
</reference>
<dbReference type="RefSeq" id="WP_184077527.1">
    <property type="nucleotide sequence ID" value="NZ_JACHDS010000001.1"/>
</dbReference>
<sequence>MKFHRPGRPEDLPPVEMLWSHGAALAALGAGIRDEWAIFAVEDEVLHFDDGGGNEWSLVRIEGGRAVLVGHDHECSDTYDFHPTPIDFLAGGPDWLPWEWLADYEDREPVGFLYWWDGAVWSRVPYPDGVDDDGLGMLVERISSIERAVDEVREFLDHAYLEEADAEDGEDEEFDEDAALSRGRELMRRAAEGTVDSQALAVVLELIDGERPGVPAALEVARRAGLTAGAERPHLPAGRGRPAERRVRKISGTEWGLRVGEAMRAARELDRPTPQDSEELRALVDAVRGCAVAADGVATLTATVTGRGSSMGVQDASGRMVDAGFDMFRLLDRLRGAEAHPERGRWFYLRVAVTPEGEVVERAYDHWPWWEPADNRFNATAPVGCLREEMARRAPEWCPEWTPLLDEEVLYSPPRLEGA</sequence>
<dbReference type="AlphaFoldDB" id="A0A7W9YKI4"/>
<dbReference type="EMBL" id="JACHDS010000001">
    <property type="protein sequence ID" value="MBB6173860.1"/>
    <property type="molecule type" value="Genomic_DNA"/>
</dbReference>
<keyword evidence="2" id="KW-1185">Reference proteome</keyword>